<name>A0A2G9UXW6_TELCI</name>
<dbReference type="OrthoDB" id="5864814at2759"/>
<organism evidence="2 3">
    <name type="scientific">Teladorsagia circumcincta</name>
    <name type="common">Brown stomach worm</name>
    <name type="synonym">Ostertagia circumcincta</name>
    <dbReference type="NCBI Taxonomy" id="45464"/>
    <lineage>
        <taxon>Eukaryota</taxon>
        <taxon>Metazoa</taxon>
        <taxon>Ecdysozoa</taxon>
        <taxon>Nematoda</taxon>
        <taxon>Chromadorea</taxon>
        <taxon>Rhabditida</taxon>
        <taxon>Rhabditina</taxon>
        <taxon>Rhabditomorpha</taxon>
        <taxon>Strongyloidea</taxon>
        <taxon>Trichostrongylidae</taxon>
        <taxon>Teladorsagia</taxon>
    </lineage>
</organism>
<dbReference type="AlphaFoldDB" id="A0A2G9UXW6"/>
<evidence type="ECO:0000313" key="2">
    <source>
        <dbReference type="EMBL" id="PIO74986.1"/>
    </source>
</evidence>
<feature type="region of interest" description="Disordered" evidence="1">
    <location>
        <begin position="71"/>
        <end position="103"/>
    </location>
</feature>
<proteinExistence type="predicted"/>
<reference evidence="2 3" key="1">
    <citation type="submission" date="2015-09" db="EMBL/GenBank/DDBJ databases">
        <title>Draft genome of the parasitic nematode Teladorsagia circumcincta isolate WARC Sus (inbred).</title>
        <authorList>
            <person name="Mitreva M."/>
        </authorList>
    </citation>
    <scope>NUCLEOTIDE SEQUENCE [LARGE SCALE GENOMIC DNA]</scope>
    <source>
        <strain evidence="2 3">S</strain>
    </source>
</reference>
<sequence length="147" mass="16340">MNEFGSSGLGESVLDDVPTQRRVSTSQDAIMDITQTNPTQEDLTKFHSVRERTLTSTSMILANTPFRPWQEMKPILHDSSKRSDTPRPASNSTQISEATSTEGTLEEMHKAYGDWHDVGSSSKLSQTRSLPTVETRTVKITNQVISN</sequence>
<feature type="compositionally biased region" description="Polar residues" evidence="1">
    <location>
        <begin position="88"/>
        <end position="103"/>
    </location>
</feature>
<feature type="region of interest" description="Disordered" evidence="1">
    <location>
        <begin position="1"/>
        <end position="25"/>
    </location>
</feature>
<keyword evidence="3" id="KW-1185">Reference proteome</keyword>
<evidence type="ECO:0000313" key="3">
    <source>
        <dbReference type="Proteomes" id="UP000230423"/>
    </source>
</evidence>
<accession>A0A2G9UXW6</accession>
<feature type="compositionally biased region" description="Basic and acidic residues" evidence="1">
    <location>
        <begin position="74"/>
        <end position="85"/>
    </location>
</feature>
<gene>
    <name evidence="2" type="ORF">TELCIR_02998</name>
</gene>
<evidence type="ECO:0000256" key="1">
    <source>
        <dbReference type="SAM" id="MobiDB-lite"/>
    </source>
</evidence>
<dbReference type="EMBL" id="KZ345194">
    <property type="protein sequence ID" value="PIO74986.1"/>
    <property type="molecule type" value="Genomic_DNA"/>
</dbReference>
<dbReference type="Proteomes" id="UP000230423">
    <property type="component" value="Unassembled WGS sequence"/>
</dbReference>
<protein>
    <submittedName>
        <fullName evidence="2">Uncharacterized protein</fullName>
    </submittedName>
</protein>